<dbReference type="NCBIfam" id="NF001567">
    <property type="entry name" value="PRK00389.1"/>
    <property type="match status" value="1"/>
</dbReference>
<dbReference type="FunFam" id="2.40.30.110:FF:000003">
    <property type="entry name" value="Aminomethyltransferase"/>
    <property type="match status" value="1"/>
</dbReference>
<comment type="catalytic activity">
    <reaction evidence="6 7">
        <text>N(6)-[(R)-S(8)-aminomethyldihydrolipoyl]-L-lysyl-[protein] + (6S)-5,6,7,8-tetrahydrofolate = N(6)-[(R)-dihydrolipoyl]-L-lysyl-[protein] + (6R)-5,10-methylene-5,6,7,8-tetrahydrofolate + NH4(+)</text>
        <dbReference type="Rhea" id="RHEA:16945"/>
        <dbReference type="Rhea" id="RHEA-COMP:10475"/>
        <dbReference type="Rhea" id="RHEA-COMP:10492"/>
        <dbReference type="ChEBI" id="CHEBI:15636"/>
        <dbReference type="ChEBI" id="CHEBI:28938"/>
        <dbReference type="ChEBI" id="CHEBI:57453"/>
        <dbReference type="ChEBI" id="CHEBI:83100"/>
        <dbReference type="ChEBI" id="CHEBI:83143"/>
        <dbReference type="EC" id="2.1.2.10"/>
    </reaction>
</comment>
<protein>
    <recommendedName>
        <fullName evidence="2 7">Aminomethyltransferase</fullName>
        <ecNumber evidence="2 7">2.1.2.10</ecNumber>
    </recommendedName>
    <alternativeName>
        <fullName evidence="5 7">Glycine cleavage system T protein</fullName>
    </alternativeName>
</protein>
<dbReference type="EC" id="2.1.2.10" evidence="2 7"/>
<feature type="domain" description="Aminomethyltransferase C-terminal" evidence="11">
    <location>
        <begin position="304"/>
        <end position="383"/>
    </location>
</feature>
<evidence type="ECO:0000256" key="4">
    <source>
        <dbReference type="ARBA" id="ARBA00022679"/>
    </source>
</evidence>
<evidence type="ECO:0000256" key="3">
    <source>
        <dbReference type="ARBA" id="ARBA00022576"/>
    </source>
</evidence>
<comment type="subunit">
    <text evidence="7">The glycine cleavage system is composed of four proteins: P, T, L and H.</text>
</comment>
<dbReference type="GO" id="GO:0005960">
    <property type="term" value="C:glycine cleavage complex"/>
    <property type="evidence" value="ECO:0007669"/>
    <property type="project" value="InterPro"/>
</dbReference>
<dbReference type="PANTHER" id="PTHR43757:SF2">
    <property type="entry name" value="AMINOMETHYLTRANSFERASE, MITOCHONDRIAL"/>
    <property type="match status" value="1"/>
</dbReference>
<dbReference type="GO" id="GO:0019464">
    <property type="term" value="P:glycine decarboxylation via glycine cleavage system"/>
    <property type="evidence" value="ECO:0007669"/>
    <property type="project" value="UniProtKB-UniRule"/>
</dbReference>
<gene>
    <name evidence="7" type="primary">gcvT</name>
    <name evidence="12" type="ORF">AVDCRST_MAG73-537</name>
</gene>
<dbReference type="InterPro" id="IPR029043">
    <property type="entry name" value="GcvT/YgfZ_C"/>
</dbReference>
<proteinExistence type="inferred from homology"/>
<evidence type="ECO:0000256" key="7">
    <source>
        <dbReference type="HAMAP-Rule" id="MF_00259"/>
    </source>
</evidence>
<feature type="domain" description="GCVT N-terminal" evidence="10">
    <location>
        <begin position="26"/>
        <end position="285"/>
    </location>
</feature>
<dbReference type="SUPFAM" id="SSF103025">
    <property type="entry name" value="Folate-binding domain"/>
    <property type="match status" value="1"/>
</dbReference>
<dbReference type="GO" id="GO:0008168">
    <property type="term" value="F:methyltransferase activity"/>
    <property type="evidence" value="ECO:0007669"/>
    <property type="project" value="UniProtKB-KW"/>
</dbReference>
<comment type="function">
    <text evidence="7">The glycine cleavage system catalyzes the degradation of glycine.</text>
</comment>
<evidence type="ECO:0000256" key="9">
    <source>
        <dbReference type="SAM" id="MobiDB-lite"/>
    </source>
</evidence>
<feature type="compositionally biased region" description="Low complexity" evidence="9">
    <location>
        <begin position="1"/>
        <end position="20"/>
    </location>
</feature>
<evidence type="ECO:0000259" key="10">
    <source>
        <dbReference type="Pfam" id="PF01571"/>
    </source>
</evidence>
<evidence type="ECO:0000259" key="11">
    <source>
        <dbReference type="Pfam" id="PF08669"/>
    </source>
</evidence>
<dbReference type="AlphaFoldDB" id="A0A6J4TKD4"/>
<dbReference type="InterPro" id="IPR006223">
    <property type="entry name" value="GcvT"/>
</dbReference>
<dbReference type="InterPro" id="IPR028896">
    <property type="entry name" value="GcvT/YgfZ/DmdA"/>
</dbReference>
<keyword evidence="12" id="KW-0489">Methyltransferase</keyword>
<dbReference type="HAMAP" id="MF_00259">
    <property type="entry name" value="GcvT"/>
    <property type="match status" value="1"/>
</dbReference>
<dbReference type="SUPFAM" id="SSF101790">
    <property type="entry name" value="Aminomethyltransferase beta-barrel domain"/>
    <property type="match status" value="1"/>
</dbReference>
<dbReference type="InterPro" id="IPR027266">
    <property type="entry name" value="TrmE/GcvT-like"/>
</dbReference>
<dbReference type="GO" id="GO:0005829">
    <property type="term" value="C:cytosol"/>
    <property type="evidence" value="ECO:0007669"/>
    <property type="project" value="TreeGrafter"/>
</dbReference>
<dbReference type="PANTHER" id="PTHR43757">
    <property type="entry name" value="AMINOMETHYLTRANSFERASE"/>
    <property type="match status" value="1"/>
</dbReference>
<dbReference type="PIRSF" id="PIRSF006487">
    <property type="entry name" value="GcvT"/>
    <property type="match status" value="1"/>
</dbReference>
<name>A0A6J4TKD4_9BACT</name>
<dbReference type="Gene3D" id="3.30.1360.120">
    <property type="entry name" value="Probable tRNA modification gtpase trme, domain 1"/>
    <property type="match status" value="1"/>
</dbReference>
<evidence type="ECO:0000256" key="2">
    <source>
        <dbReference type="ARBA" id="ARBA00012616"/>
    </source>
</evidence>
<feature type="region of interest" description="Disordered" evidence="9">
    <location>
        <begin position="1"/>
        <end position="22"/>
    </location>
</feature>
<dbReference type="GO" id="GO:0032259">
    <property type="term" value="P:methylation"/>
    <property type="evidence" value="ECO:0007669"/>
    <property type="project" value="UniProtKB-KW"/>
</dbReference>
<comment type="similarity">
    <text evidence="1 7">Belongs to the GcvT family.</text>
</comment>
<dbReference type="GO" id="GO:0008483">
    <property type="term" value="F:transaminase activity"/>
    <property type="evidence" value="ECO:0007669"/>
    <property type="project" value="UniProtKB-KW"/>
</dbReference>
<dbReference type="FunFam" id="4.10.1250.10:FF:000001">
    <property type="entry name" value="Aminomethyltransferase"/>
    <property type="match status" value="1"/>
</dbReference>
<dbReference type="GO" id="GO:0004047">
    <property type="term" value="F:aminomethyltransferase activity"/>
    <property type="evidence" value="ECO:0007669"/>
    <property type="project" value="UniProtKB-UniRule"/>
</dbReference>
<reference evidence="12" key="1">
    <citation type="submission" date="2020-02" db="EMBL/GenBank/DDBJ databases">
        <authorList>
            <person name="Meier V. D."/>
        </authorList>
    </citation>
    <scope>NUCLEOTIDE SEQUENCE</scope>
    <source>
        <strain evidence="12">AVDCRST_MAG73</strain>
    </source>
</reference>
<dbReference type="Gene3D" id="3.30.70.1400">
    <property type="entry name" value="Aminomethyltransferase beta-barrel domains"/>
    <property type="match status" value="1"/>
</dbReference>
<dbReference type="NCBIfam" id="TIGR00528">
    <property type="entry name" value="gcvT"/>
    <property type="match status" value="1"/>
</dbReference>
<dbReference type="Pfam" id="PF01571">
    <property type="entry name" value="GCV_T"/>
    <property type="match status" value="1"/>
</dbReference>
<sequence>MSESQEPNAAALGEGAGEPLRTTPLRDRHAALGARLVPFAGWEMPVQYAGIMAEHRAVRGAAGLFDLGHMGQVEVSGPDALAYLQAVTTNDVAALAPGKAQYSLLPNERGGVIDDVIVYRRPDGDGYMVVVNASNRDKDVAWLLRHRGLRPDLDVAVEDRSDRTGMIAIQGPKAAAIVGRLTEAKLAAIGDFAWAGGSVAGVPAMIARTGYTGEDGFEFYTARDRVGDLWDALLEAGDDDGLMPVGLGARDTLRLEARMPLYGNELADDIGPLEAGLGWAVKLDKGPFVGRDAIAAMKETGPPRRTVGFRCVERGGSPRSHFPVLAGGREIGRVTSGAMSPTLGHNIGLALIEQDAAGVGKPLAIDIRGRPVAAVQVKTPFYKRARPETASGR</sequence>
<keyword evidence="3 7" id="KW-0032">Aminotransferase</keyword>
<dbReference type="EMBL" id="CADCWE010000031">
    <property type="protein sequence ID" value="CAA9525732.1"/>
    <property type="molecule type" value="Genomic_DNA"/>
</dbReference>
<keyword evidence="4 7" id="KW-0808">Transferase</keyword>
<dbReference type="Gene3D" id="4.10.1250.10">
    <property type="entry name" value="Aminomethyltransferase fragment"/>
    <property type="match status" value="1"/>
</dbReference>
<dbReference type="InterPro" id="IPR006222">
    <property type="entry name" value="GCVT_N"/>
</dbReference>
<dbReference type="FunFam" id="3.30.70.1400:FF:000001">
    <property type="entry name" value="Aminomethyltransferase"/>
    <property type="match status" value="1"/>
</dbReference>
<feature type="binding site" evidence="8">
    <location>
        <position position="218"/>
    </location>
    <ligand>
        <name>substrate</name>
    </ligand>
</feature>
<evidence type="ECO:0000313" key="12">
    <source>
        <dbReference type="EMBL" id="CAA9525732.1"/>
    </source>
</evidence>
<evidence type="ECO:0000256" key="1">
    <source>
        <dbReference type="ARBA" id="ARBA00008609"/>
    </source>
</evidence>
<dbReference type="InterPro" id="IPR022903">
    <property type="entry name" value="GcvT_bac"/>
</dbReference>
<dbReference type="InterPro" id="IPR013977">
    <property type="entry name" value="GcvT_C"/>
</dbReference>
<evidence type="ECO:0000256" key="5">
    <source>
        <dbReference type="ARBA" id="ARBA00031395"/>
    </source>
</evidence>
<accession>A0A6J4TKD4</accession>
<evidence type="ECO:0000256" key="8">
    <source>
        <dbReference type="PIRSR" id="PIRSR006487-1"/>
    </source>
</evidence>
<dbReference type="Pfam" id="PF08669">
    <property type="entry name" value="GCV_T_C"/>
    <property type="match status" value="1"/>
</dbReference>
<evidence type="ECO:0000256" key="6">
    <source>
        <dbReference type="ARBA" id="ARBA00047665"/>
    </source>
</evidence>
<organism evidence="12">
    <name type="scientific">uncultured Thermomicrobiales bacterium</name>
    <dbReference type="NCBI Taxonomy" id="1645740"/>
    <lineage>
        <taxon>Bacteria</taxon>
        <taxon>Pseudomonadati</taxon>
        <taxon>Thermomicrobiota</taxon>
        <taxon>Thermomicrobia</taxon>
        <taxon>Thermomicrobiales</taxon>
        <taxon>environmental samples</taxon>
    </lineage>
</organism>
<dbReference type="Gene3D" id="2.40.30.110">
    <property type="entry name" value="Aminomethyltransferase beta-barrel domains"/>
    <property type="match status" value="1"/>
</dbReference>